<dbReference type="InterPro" id="IPR031925">
    <property type="entry name" value="TBCC_N"/>
</dbReference>
<dbReference type="InterPro" id="IPR012945">
    <property type="entry name" value="Tubulin-bd_cofactor_C_dom"/>
</dbReference>
<dbReference type="GO" id="GO:0015631">
    <property type="term" value="F:tubulin binding"/>
    <property type="evidence" value="ECO:0007669"/>
    <property type="project" value="InterPro"/>
</dbReference>
<dbReference type="EMBL" id="OV725083">
    <property type="protein sequence ID" value="CAH1407331.1"/>
    <property type="molecule type" value="Genomic_DNA"/>
</dbReference>
<gene>
    <name evidence="9" type="ORF">NEZAVI_LOCUS15066</name>
</gene>
<evidence type="ECO:0000313" key="9">
    <source>
        <dbReference type="EMBL" id="CAH1407331.1"/>
    </source>
</evidence>
<dbReference type="InterPro" id="IPR016098">
    <property type="entry name" value="CAP/MinC_C"/>
</dbReference>
<keyword evidence="4" id="KW-0007">Acetylation</keyword>
<evidence type="ECO:0000256" key="6">
    <source>
        <dbReference type="ARBA" id="ARBA00026055"/>
    </source>
</evidence>
<dbReference type="PANTHER" id="PTHR15139">
    <property type="entry name" value="TUBULIN FOLDING COFACTOR C"/>
    <property type="match status" value="1"/>
</dbReference>
<dbReference type="OrthoDB" id="194775at2759"/>
<keyword evidence="10" id="KW-1185">Reference proteome</keyword>
<dbReference type="PROSITE" id="PS51329">
    <property type="entry name" value="C_CAP_COFACTOR_C"/>
    <property type="match status" value="1"/>
</dbReference>
<dbReference type="GO" id="GO:0007023">
    <property type="term" value="P:post-chaperonin tubulin folding pathway"/>
    <property type="evidence" value="ECO:0007669"/>
    <property type="project" value="InterPro"/>
</dbReference>
<dbReference type="Pfam" id="PF07986">
    <property type="entry name" value="TBCC"/>
    <property type="match status" value="1"/>
</dbReference>
<organism evidence="9 10">
    <name type="scientific">Nezara viridula</name>
    <name type="common">Southern green stink bug</name>
    <name type="synonym">Cimex viridulus</name>
    <dbReference type="NCBI Taxonomy" id="85310"/>
    <lineage>
        <taxon>Eukaryota</taxon>
        <taxon>Metazoa</taxon>
        <taxon>Ecdysozoa</taxon>
        <taxon>Arthropoda</taxon>
        <taxon>Hexapoda</taxon>
        <taxon>Insecta</taxon>
        <taxon>Pterygota</taxon>
        <taxon>Neoptera</taxon>
        <taxon>Paraneoptera</taxon>
        <taxon>Hemiptera</taxon>
        <taxon>Heteroptera</taxon>
        <taxon>Panheteroptera</taxon>
        <taxon>Pentatomomorpha</taxon>
        <taxon>Pentatomoidea</taxon>
        <taxon>Pentatomidae</taxon>
        <taxon>Pentatominae</taxon>
        <taxon>Nezara</taxon>
    </lineage>
</organism>
<evidence type="ECO:0000256" key="7">
    <source>
        <dbReference type="SAM" id="MobiDB-lite"/>
    </source>
</evidence>
<comment type="subunit">
    <text evidence="6">Supercomplex made of cofactors A to E. Cofactors A and D function by capturing and stabilizing tubulin in a quasi-native conformation. Cofactor E binds to the cofactor D-tubulin complex; interaction with cofactor C then causes the release of tubulin polypeptides that are committed to the native state.</text>
</comment>
<dbReference type="Proteomes" id="UP001152798">
    <property type="component" value="Chromosome 7"/>
</dbReference>
<evidence type="ECO:0000313" key="10">
    <source>
        <dbReference type="Proteomes" id="UP001152798"/>
    </source>
</evidence>
<evidence type="ECO:0000256" key="1">
    <source>
        <dbReference type="ARBA" id="ARBA00004496"/>
    </source>
</evidence>
<feature type="domain" description="C-CAP/cofactor C-like" evidence="8">
    <location>
        <begin position="137"/>
        <end position="294"/>
    </location>
</feature>
<dbReference type="InterPro" id="IPR006599">
    <property type="entry name" value="CARP_motif"/>
</dbReference>
<dbReference type="GO" id="GO:0005737">
    <property type="term" value="C:cytoplasm"/>
    <property type="evidence" value="ECO:0007669"/>
    <property type="project" value="UniProtKB-SubCell"/>
</dbReference>
<reference evidence="9" key="1">
    <citation type="submission" date="2022-01" db="EMBL/GenBank/DDBJ databases">
        <authorList>
            <person name="King R."/>
        </authorList>
    </citation>
    <scope>NUCLEOTIDE SEQUENCE</scope>
</reference>
<dbReference type="Gene3D" id="2.160.20.70">
    <property type="match status" value="1"/>
</dbReference>
<keyword evidence="5" id="KW-0143">Chaperone</keyword>
<dbReference type="InterPro" id="IPR017901">
    <property type="entry name" value="C-CAP_CF_C-like"/>
</dbReference>
<sequence>MIQIPDSLVKRNEERAERLGRKKEEAGEEENLTDVFRETFRSKQTEIESALDSAEKIRDRQELAERFNTISKDIQSLNKYVSTSALFLIPYDLRMSKTVLQELQERVNQAENKLLPKRKFGFSKITLEKKKDEIICPKRVDQVDFPKKEELIFDTGFGNRVGEVLTLSGEELAGKDVVLTKLQNCVVYLLGSCSTLHLSQISGCRILCGPVTTSVFIEGCKNSLIAVACQQLRVHQTVSTDFYIHVTTKAIIEDSNDVKFAPYTFSYSNLVKDFHISGLDPHSNNWDKVDDFNWLVNNKQSPNWRIIEENERVKLTL</sequence>
<proteinExistence type="inferred from homology"/>
<dbReference type="PANTHER" id="PTHR15139:SF0">
    <property type="entry name" value="TUBULIN-SPECIFIC CHAPERONE C"/>
    <property type="match status" value="1"/>
</dbReference>
<comment type="subcellular location">
    <subcellularLocation>
        <location evidence="1">Cytoplasm</location>
    </subcellularLocation>
</comment>
<evidence type="ECO:0000256" key="4">
    <source>
        <dbReference type="ARBA" id="ARBA00022990"/>
    </source>
</evidence>
<keyword evidence="3" id="KW-0963">Cytoplasm</keyword>
<name>A0A9P0HTW6_NEZVI</name>
<dbReference type="Pfam" id="PF16752">
    <property type="entry name" value="TBCC_N"/>
    <property type="match status" value="1"/>
</dbReference>
<evidence type="ECO:0000256" key="2">
    <source>
        <dbReference type="ARBA" id="ARBA00008848"/>
    </source>
</evidence>
<evidence type="ECO:0000256" key="3">
    <source>
        <dbReference type="ARBA" id="ARBA00022490"/>
    </source>
</evidence>
<feature type="region of interest" description="Disordered" evidence="7">
    <location>
        <begin position="1"/>
        <end position="30"/>
    </location>
</feature>
<dbReference type="InterPro" id="IPR027684">
    <property type="entry name" value="TBCC"/>
</dbReference>
<accession>A0A9P0HTW6</accession>
<dbReference type="GO" id="GO:0007021">
    <property type="term" value="P:tubulin complex assembly"/>
    <property type="evidence" value="ECO:0007669"/>
    <property type="project" value="TreeGrafter"/>
</dbReference>
<dbReference type="InterPro" id="IPR038397">
    <property type="entry name" value="TBCC_N_sf"/>
</dbReference>
<protein>
    <recommendedName>
        <fullName evidence="8">C-CAP/cofactor C-like domain-containing protein</fullName>
    </recommendedName>
</protein>
<evidence type="ECO:0000259" key="8">
    <source>
        <dbReference type="PROSITE" id="PS51329"/>
    </source>
</evidence>
<dbReference type="SMART" id="SM00673">
    <property type="entry name" value="CARP"/>
    <property type="match status" value="2"/>
</dbReference>
<dbReference type="Gene3D" id="1.20.58.1250">
    <property type="entry name" value="Tubulin Binding Cofactor C, N-terminal domain"/>
    <property type="match status" value="1"/>
</dbReference>
<feature type="compositionally biased region" description="Basic and acidic residues" evidence="7">
    <location>
        <begin position="8"/>
        <end position="25"/>
    </location>
</feature>
<dbReference type="AlphaFoldDB" id="A0A9P0HTW6"/>
<comment type="similarity">
    <text evidence="2">Belongs to the TBCC family.</text>
</comment>
<evidence type="ECO:0000256" key="5">
    <source>
        <dbReference type="ARBA" id="ARBA00023186"/>
    </source>
</evidence>